<dbReference type="SUPFAM" id="SSF53098">
    <property type="entry name" value="Ribonuclease H-like"/>
    <property type="match status" value="1"/>
</dbReference>
<dbReference type="InterPro" id="IPR036397">
    <property type="entry name" value="RNaseH_sf"/>
</dbReference>
<dbReference type="InterPro" id="IPR003165">
    <property type="entry name" value="Piwi"/>
</dbReference>
<protein>
    <recommendedName>
        <fullName evidence="1">Piwi domain-containing protein</fullName>
    </recommendedName>
</protein>
<proteinExistence type="predicted"/>
<dbReference type="Gene3D" id="3.40.50.2300">
    <property type="match status" value="1"/>
</dbReference>
<feature type="domain" description="Piwi" evidence="1">
    <location>
        <begin position="283"/>
        <end position="567"/>
    </location>
</feature>
<name>A0ABD5YB92_9EURY</name>
<organism evidence="2 3">
    <name type="scientific">Halosimplex aquaticum</name>
    <dbReference type="NCBI Taxonomy" id="3026162"/>
    <lineage>
        <taxon>Archaea</taxon>
        <taxon>Methanobacteriati</taxon>
        <taxon>Methanobacteriota</taxon>
        <taxon>Stenosarchaea group</taxon>
        <taxon>Halobacteria</taxon>
        <taxon>Halobacteriales</taxon>
        <taxon>Haloarculaceae</taxon>
        <taxon>Halosimplex</taxon>
    </lineage>
</organism>
<evidence type="ECO:0000313" key="3">
    <source>
        <dbReference type="Proteomes" id="UP001596432"/>
    </source>
</evidence>
<comment type="caution">
    <text evidence="2">The sequence shown here is derived from an EMBL/GenBank/DDBJ whole genome shotgun (WGS) entry which is preliminary data.</text>
</comment>
<reference evidence="2 3" key="1">
    <citation type="journal article" date="2019" name="Int. J. Syst. Evol. Microbiol.">
        <title>The Global Catalogue of Microorganisms (GCM) 10K type strain sequencing project: providing services to taxonomists for standard genome sequencing and annotation.</title>
        <authorList>
            <consortium name="The Broad Institute Genomics Platform"/>
            <consortium name="The Broad Institute Genome Sequencing Center for Infectious Disease"/>
            <person name="Wu L."/>
            <person name="Ma J."/>
        </authorList>
    </citation>
    <scope>NUCLEOTIDE SEQUENCE [LARGE SCALE GENOMIC DNA]</scope>
    <source>
        <strain evidence="2 3">XZYJT29</strain>
    </source>
</reference>
<evidence type="ECO:0000259" key="1">
    <source>
        <dbReference type="SMART" id="SM00950"/>
    </source>
</evidence>
<dbReference type="InterPro" id="IPR012337">
    <property type="entry name" value="RNaseH-like_sf"/>
</dbReference>
<dbReference type="Proteomes" id="UP001596432">
    <property type="component" value="Unassembled WGS sequence"/>
</dbReference>
<accession>A0ABD5YB92</accession>
<dbReference type="AlphaFoldDB" id="A0ABD5YB92"/>
<gene>
    <name evidence="2" type="ORF">ACFQMA_24490</name>
</gene>
<dbReference type="RefSeq" id="WP_274326297.1">
    <property type="nucleotide sequence ID" value="NZ_CP118159.1"/>
</dbReference>
<evidence type="ECO:0000313" key="2">
    <source>
        <dbReference type="EMBL" id="MFC7142969.1"/>
    </source>
</evidence>
<dbReference type="GeneID" id="78823334"/>
<dbReference type="SMART" id="SM00950">
    <property type="entry name" value="Piwi"/>
    <property type="match status" value="1"/>
</dbReference>
<dbReference type="EMBL" id="JBHTAS010000002">
    <property type="protein sequence ID" value="MFC7142969.1"/>
    <property type="molecule type" value="Genomic_DNA"/>
</dbReference>
<keyword evidence="3" id="KW-1185">Reference proteome</keyword>
<dbReference type="Gene3D" id="3.30.420.10">
    <property type="entry name" value="Ribonuclease H-like superfamily/Ribonuclease H"/>
    <property type="match status" value="1"/>
</dbReference>
<sequence length="573" mass="64441">MLSLDPTRKFVDERTLADRLDAHGESEVINQFGDGRRYFFFDRPEPQPVRLHSVSDAVVTDETMNIDGEPTSVLSFVDNNYGSEWAGKIDPNEPVVKYKYSRGNRTYDAAPSLLRLIPNQEEVTTQASTLEADERWEEVQEWIRPVHYIRLGDHEADVADTPIRDGVDTFGFPALSFGDDTVLEVGTSDLTSSGDITRDIWEYRTLDYLEEFGPKRKPMDEPWVAVLHTDSTRQTAFDAFDDIRSYVKRFADLDLKEQPGGVSFESRSEYDQWKEEFAQKVTGAFAYLTGDSQTEYYDVINAVNGKPVQHIRHENYQQERNRDESYSLRNTATDLASKLGVRPFLLEEGLHADVVIGLSVTGDQSTTACSVTVSGESGDVIDWTKQPHGRGDSTVDDFDHAEKLIGDGIVEAINQNEGTVDSLVVHRNGTYGNEEIAGIESAVDSLKEEGYIDDDFSWSAVELRDSTSYRIYSDDTDCACRTGAYAEVDESTMVLAPSGGEYTYQGTPRTFRIQERAGTEDIDITEIGQDVFDLSFLVWWSPGSKISDPITTRYPAEMHSLFESCPQLRFLPS</sequence>